<accession>A0A6A5ZPK1</accession>
<gene>
    <name evidence="2" type="ORF">BDV96DRAFT_594783</name>
</gene>
<feature type="compositionally biased region" description="Polar residues" evidence="1">
    <location>
        <begin position="74"/>
        <end position="88"/>
    </location>
</feature>
<protein>
    <submittedName>
        <fullName evidence="2">Uncharacterized protein</fullName>
    </submittedName>
</protein>
<feature type="region of interest" description="Disordered" evidence="1">
    <location>
        <begin position="70"/>
        <end position="97"/>
    </location>
</feature>
<dbReference type="AlphaFoldDB" id="A0A6A5ZPK1"/>
<evidence type="ECO:0000256" key="1">
    <source>
        <dbReference type="SAM" id="MobiDB-lite"/>
    </source>
</evidence>
<organism evidence="2 3">
    <name type="scientific">Lophiotrema nucula</name>
    <dbReference type="NCBI Taxonomy" id="690887"/>
    <lineage>
        <taxon>Eukaryota</taxon>
        <taxon>Fungi</taxon>
        <taxon>Dikarya</taxon>
        <taxon>Ascomycota</taxon>
        <taxon>Pezizomycotina</taxon>
        <taxon>Dothideomycetes</taxon>
        <taxon>Pleosporomycetidae</taxon>
        <taxon>Pleosporales</taxon>
        <taxon>Lophiotremataceae</taxon>
        <taxon>Lophiotrema</taxon>
    </lineage>
</organism>
<evidence type="ECO:0000313" key="2">
    <source>
        <dbReference type="EMBL" id="KAF2121602.1"/>
    </source>
</evidence>
<dbReference type="Proteomes" id="UP000799770">
    <property type="component" value="Unassembled WGS sequence"/>
</dbReference>
<name>A0A6A5ZPK1_9PLEO</name>
<proteinExistence type="predicted"/>
<keyword evidence="3" id="KW-1185">Reference proteome</keyword>
<reference evidence="2" key="1">
    <citation type="journal article" date="2020" name="Stud. Mycol.">
        <title>101 Dothideomycetes genomes: a test case for predicting lifestyles and emergence of pathogens.</title>
        <authorList>
            <person name="Haridas S."/>
            <person name="Albert R."/>
            <person name="Binder M."/>
            <person name="Bloem J."/>
            <person name="Labutti K."/>
            <person name="Salamov A."/>
            <person name="Andreopoulos B."/>
            <person name="Baker S."/>
            <person name="Barry K."/>
            <person name="Bills G."/>
            <person name="Bluhm B."/>
            <person name="Cannon C."/>
            <person name="Castanera R."/>
            <person name="Culley D."/>
            <person name="Daum C."/>
            <person name="Ezra D."/>
            <person name="Gonzalez J."/>
            <person name="Henrissat B."/>
            <person name="Kuo A."/>
            <person name="Liang C."/>
            <person name="Lipzen A."/>
            <person name="Lutzoni F."/>
            <person name="Magnuson J."/>
            <person name="Mondo S."/>
            <person name="Nolan M."/>
            <person name="Ohm R."/>
            <person name="Pangilinan J."/>
            <person name="Park H.-J."/>
            <person name="Ramirez L."/>
            <person name="Alfaro M."/>
            <person name="Sun H."/>
            <person name="Tritt A."/>
            <person name="Yoshinaga Y."/>
            <person name="Zwiers L.-H."/>
            <person name="Turgeon B."/>
            <person name="Goodwin S."/>
            <person name="Spatafora J."/>
            <person name="Crous P."/>
            <person name="Grigoriev I."/>
        </authorList>
    </citation>
    <scope>NUCLEOTIDE SEQUENCE</scope>
    <source>
        <strain evidence="2">CBS 627.86</strain>
    </source>
</reference>
<sequence length="232" mass="26574">MAPKKRLIRPIRIDQVWTLPTFGTMNRDSMLRFIKDNEGDTTQWDSKPNKELGIHCQNIQKTYREAQRLKGTTVPPQTSCDESMPTSTDSKKQRQPKQPYLMKRWLRKVKVGAVKRCYGFSDYTDPATVKQVMDAEGLAGNSLDDDTKLSLDEIGMGVNLLRCIHAIEKYGQLAGHVQDGQEWERLWNDYHNAYGPLRGYITECMQIEEGDNSEYADKVLESIFQVPTIPGK</sequence>
<evidence type="ECO:0000313" key="3">
    <source>
        <dbReference type="Proteomes" id="UP000799770"/>
    </source>
</evidence>
<dbReference type="EMBL" id="ML977312">
    <property type="protein sequence ID" value="KAF2121602.1"/>
    <property type="molecule type" value="Genomic_DNA"/>
</dbReference>